<accession>A0A916R1H2</accession>
<dbReference type="SUPFAM" id="SSF46689">
    <property type="entry name" value="Homeodomain-like"/>
    <property type="match status" value="1"/>
</dbReference>
<dbReference type="PROSITE" id="PS50977">
    <property type="entry name" value="HTH_TETR_2"/>
    <property type="match status" value="1"/>
</dbReference>
<dbReference type="InterPro" id="IPR050109">
    <property type="entry name" value="HTH-type_TetR-like_transc_reg"/>
</dbReference>
<dbReference type="PANTHER" id="PTHR30055">
    <property type="entry name" value="HTH-TYPE TRANSCRIPTIONAL REGULATOR RUTR"/>
    <property type="match status" value="1"/>
</dbReference>
<name>A0A916R1H2_9RHOB</name>
<dbReference type="InterPro" id="IPR041490">
    <property type="entry name" value="KstR2_TetR_C"/>
</dbReference>
<dbReference type="Pfam" id="PF00440">
    <property type="entry name" value="TetR_N"/>
    <property type="match status" value="1"/>
</dbReference>
<keyword evidence="3" id="KW-0804">Transcription</keyword>
<feature type="domain" description="HTH tetR-type" evidence="5">
    <location>
        <begin position="13"/>
        <end position="73"/>
    </location>
</feature>
<dbReference type="Proteomes" id="UP000628017">
    <property type="component" value="Unassembled WGS sequence"/>
</dbReference>
<keyword evidence="7" id="KW-1185">Reference proteome</keyword>
<dbReference type="Gene3D" id="1.10.357.10">
    <property type="entry name" value="Tetracycline Repressor, domain 2"/>
    <property type="match status" value="1"/>
</dbReference>
<dbReference type="InterPro" id="IPR009057">
    <property type="entry name" value="Homeodomain-like_sf"/>
</dbReference>
<dbReference type="Pfam" id="PF17932">
    <property type="entry name" value="TetR_C_24"/>
    <property type="match status" value="1"/>
</dbReference>
<gene>
    <name evidence="6" type="ORF">GCM10011498_30910</name>
</gene>
<proteinExistence type="predicted"/>
<dbReference type="EMBL" id="BMKA01000004">
    <property type="protein sequence ID" value="GGA27629.1"/>
    <property type="molecule type" value="Genomic_DNA"/>
</dbReference>
<dbReference type="GO" id="GO:0003700">
    <property type="term" value="F:DNA-binding transcription factor activity"/>
    <property type="evidence" value="ECO:0007669"/>
    <property type="project" value="TreeGrafter"/>
</dbReference>
<dbReference type="PANTHER" id="PTHR30055:SF234">
    <property type="entry name" value="HTH-TYPE TRANSCRIPTIONAL REGULATOR BETI"/>
    <property type="match status" value="1"/>
</dbReference>
<dbReference type="RefSeq" id="WP_188677324.1">
    <property type="nucleotide sequence ID" value="NZ_BMKA01000004.1"/>
</dbReference>
<dbReference type="SUPFAM" id="SSF48498">
    <property type="entry name" value="Tetracyclin repressor-like, C-terminal domain"/>
    <property type="match status" value="1"/>
</dbReference>
<dbReference type="GO" id="GO:0000976">
    <property type="term" value="F:transcription cis-regulatory region binding"/>
    <property type="evidence" value="ECO:0007669"/>
    <property type="project" value="TreeGrafter"/>
</dbReference>
<evidence type="ECO:0000256" key="3">
    <source>
        <dbReference type="ARBA" id="ARBA00023163"/>
    </source>
</evidence>
<evidence type="ECO:0000256" key="2">
    <source>
        <dbReference type="ARBA" id="ARBA00023125"/>
    </source>
</evidence>
<evidence type="ECO:0000256" key="1">
    <source>
        <dbReference type="ARBA" id="ARBA00023015"/>
    </source>
</evidence>
<comment type="caution">
    <text evidence="6">The sequence shown here is derived from an EMBL/GenBank/DDBJ whole genome shotgun (WGS) entry which is preliminary data.</text>
</comment>
<evidence type="ECO:0000313" key="7">
    <source>
        <dbReference type="Proteomes" id="UP000628017"/>
    </source>
</evidence>
<dbReference type="InterPro" id="IPR023772">
    <property type="entry name" value="DNA-bd_HTH_TetR-type_CS"/>
</dbReference>
<keyword evidence="1" id="KW-0805">Transcription regulation</keyword>
<reference evidence="6" key="1">
    <citation type="journal article" date="2014" name="Int. J. Syst. Evol. Microbiol.">
        <title>Complete genome sequence of Corynebacterium casei LMG S-19264T (=DSM 44701T), isolated from a smear-ripened cheese.</title>
        <authorList>
            <consortium name="US DOE Joint Genome Institute (JGI-PGF)"/>
            <person name="Walter F."/>
            <person name="Albersmeier A."/>
            <person name="Kalinowski J."/>
            <person name="Ruckert C."/>
        </authorList>
    </citation>
    <scope>NUCLEOTIDE SEQUENCE</scope>
    <source>
        <strain evidence="6">CGMCC 1.15880</strain>
    </source>
</reference>
<dbReference type="InterPro" id="IPR001647">
    <property type="entry name" value="HTH_TetR"/>
</dbReference>
<feature type="DNA-binding region" description="H-T-H motif" evidence="4">
    <location>
        <begin position="36"/>
        <end position="55"/>
    </location>
</feature>
<keyword evidence="2 4" id="KW-0238">DNA-binding</keyword>
<organism evidence="6 7">
    <name type="scientific">Neptunicoccus cionae</name>
    <dbReference type="NCBI Taxonomy" id="2035344"/>
    <lineage>
        <taxon>Bacteria</taxon>
        <taxon>Pseudomonadati</taxon>
        <taxon>Pseudomonadota</taxon>
        <taxon>Alphaproteobacteria</taxon>
        <taxon>Rhodobacterales</taxon>
        <taxon>Paracoccaceae</taxon>
        <taxon>Neptunicoccus</taxon>
    </lineage>
</organism>
<evidence type="ECO:0000256" key="4">
    <source>
        <dbReference type="PROSITE-ProRule" id="PRU00335"/>
    </source>
</evidence>
<evidence type="ECO:0000259" key="5">
    <source>
        <dbReference type="PROSITE" id="PS50977"/>
    </source>
</evidence>
<protein>
    <submittedName>
        <fullName evidence="6">TetR family transcriptional regulator</fullName>
    </submittedName>
</protein>
<dbReference type="AlphaFoldDB" id="A0A916R1H2"/>
<dbReference type="PRINTS" id="PR00455">
    <property type="entry name" value="HTHTETR"/>
</dbReference>
<reference evidence="6" key="2">
    <citation type="submission" date="2020-09" db="EMBL/GenBank/DDBJ databases">
        <authorList>
            <person name="Sun Q."/>
            <person name="Zhou Y."/>
        </authorList>
    </citation>
    <scope>NUCLEOTIDE SEQUENCE</scope>
    <source>
        <strain evidence="6">CGMCC 1.15880</strain>
    </source>
</reference>
<dbReference type="PROSITE" id="PS01081">
    <property type="entry name" value="HTH_TETR_1"/>
    <property type="match status" value="1"/>
</dbReference>
<dbReference type="Gene3D" id="1.10.10.60">
    <property type="entry name" value="Homeodomain-like"/>
    <property type="match status" value="1"/>
</dbReference>
<dbReference type="InterPro" id="IPR036271">
    <property type="entry name" value="Tet_transcr_reg_TetR-rel_C_sf"/>
</dbReference>
<evidence type="ECO:0000313" key="6">
    <source>
        <dbReference type="EMBL" id="GGA27629.1"/>
    </source>
</evidence>
<sequence length="210" mass="23978">MDEQSTKLTKRQLESRRQIIEAAAVCFMKYGLEKATMDHMAAELGATKGRVYHHFRSKDEIFFAVYRQAMQFCFDAVLPIVDQPMPADMKLLEMAKAHGWVMMDTLPFQRSIRQGVNVYLHGQASKEDHEVLRALIARRNDYEDLYRAVLQQGQEDGTLCVPDVAISGRAILGALNSLVDWYRLRPEQNRADQARIVDTMANTIVRGLMA</sequence>